<reference evidence="2" key="1">
    <citation type="submission" date="2018-06" db="EMBL/GenBank/DDBJ databases">
        <authorList>
            <person name="Zhirakovskaya E."/>
        </authorList>
    </citation>
    <scope>NUCLEOTIDE SEQUENCE</scope>
</reference>
<proteinExistence type="predicted"/>
<evidence type="ECO:0008006" key="3">
    <source>
        <dbReference type="Google" id="ProtNLM"/>
    </source>
</evidence>
<gene>
    <name evidence="2" type="ORF">MNBD_PLANCTO03-1388</name>
</gene>
<protein>
    <recommendedName>
        <fullName evidence="3">BFD-like [2Fe-2S]-binding domain-containing protein</fullName>
    </recommendedName>
</protein>
<dbReference type="AlphaFoldDB" id="A0A3B1E4W3"/>
<evidence type="ECO:0000256" key="1">
    <source>
        <dbReference type="SAM" id="MobiDB-lite"/>
    </source>
</evidence>
<evidence type="ECO:0000313" key="2">
    <source>
        <dbReference type="EMBL" id="VAX41045.1"/>
    </source>
</evidence>
<accession>A0A3B1E4W3</accession>
<organism evidence="2">
    <name type="scientific">hydrothermal vent metagenome</name>
    <dbReference type="NCBI Taxonomy" id="652676"/>
    <lineage>
        <taxon>unclassified sequences</taxon>
        <taxon>metagenomes</taxon>
        <taxon>ecological metagenomes</taxon>
    </lineage>
</organism>
<dbReference type="InterPro" id="IPR041854">
    <property type="entry name" value="BFD-like_2Fe2S-bd_dom_sf"/>
</dbReference>
<dbReference type="Gene3D" id="1.10.10.1100">
    <property type="entry name" value="BFD-like [2Fe-2S]-binding domain"/>
    <property type="match status" value="1"/>
</dbReference>
<sequence>MEPDDHVCLCYRVSLRKIRSYLAREDPPVASLISECLDAGTGCQWCVPFLEHLHAQHKAGETPDLNISPQRYTEARAGFRKSGERDESIVTGATEG</sequence>
<feature type="region of interest" description="Disordered" evidence="1">
    <location>
        <begin position="77"/>
        <end position="96"/>
    </location>
</feature>
<dbReference type="EMBL" id="UOGK01000483">
    <property type="protein sequence ID" value="VAX41045.1"/>
    <property type="molecule type" value="Genomic_DNA"/>
</dbReference>
<name>A0A3B1E4W3_9ZZZZ</name>